<dbReference type="EnsemblBacteria" id="ABF43392">
    <property type="protein sequence ID" value="ABF43392"/>
    <property type="gene ID" value="Acid345_4392"/>
</dbReference>
<dbReference type="InterPro" id="IPR011047">
    <property type="entry name" value="Quinoprotein_ADH-like_sf"/>
</dbReference>
<dbReference type="PROSITE" id="PS50011">
    <property type="entry name" value="PROTEIN_KINASE_DOM"/>
    <property type="match status" value="1"/>
</dbReference>
<dbReference type="EMBL" id="CP000360">
    <property type="protein sequence ID" value="ABF43392.1"/>
    <property type="molecule type" value="Genomic_DNA"/>
</dbReference>
<dbReference type="AlphaFoldDB" id="Q1IIA8"/>
<keyword evidence="4 9" id="KW-0547">Nucleotide-binding</keyword>
<comment type="catalytic activity">
    <reaction evidence="8">
        <text>L-seryl-[protein] + ATP = O-phospho-L-seryl-[protein] + ADP + H(+)</text>
        <dbReference type="Rhea" id="RHEA:17989"/>
        <dbReference type="Rhea" id="RHEA-COMP:9863"/>
        <dbReference type="Rhea" id="RHEA-COMP:11604"/>
        <dbReference type="ChEBI" id="CHEBI:15378"/>
        <dbReference type="ChEBI" id="CHEBI:29999"/>
        <dbReference type="ChEBI" id="CHEBI:30616"/>
        <dbReference type="ChEBI" id="CHEBI:83421"/>
        <dbReference type="ChEBI" id="CHEBI:456216"/>
        <dbReference type="EC" id="2.7.11.1"/>
    </reaction>
</comment>
<evidence type="ECO:0000256" key="2">
    <source>
        <dbReference type="ARBA" id="ARBA00022527"/>
    </source>
</evidence>
<sequence length="891" mass="95918">MIGQTFSHYHILEKLGGGGMGVVYKAEDTRLRRFVALKFLPDPVANDPQTLSRFQREAQAASALNHPNICTIYDVGEDDGRVFIAMEYLEGFTLKHLIEGTPLKTAQFLDLGIQIADALDAAHSAGIVHRDIKPANIFVTPRGQAKVLDFGLAKLGQVASRGGASDVTVGNSAVVGTDQLTSPGSTIGTIGYMSPEQARGEVLDHRSDLFSFGVVLYEMATGQQPFSGATSAVVFEAILNKVPTPANDVNPTVPKQIEEVLSKALEKDRELRCQSAAELRADLKRVKRDTDSSRAKAAGVLVAEPSAATKPASPIAAKSVSAGKPFPWLWIAASILLALAVGAVVGKRVWGSAAPSAPLYHELTFRRGDVRSARFAPDGQTLLYSAAWQGNPVETFSAREGMVESRSLGLAKAELMAISSKGEMALSLNSHPTGTWTRVGTLARAPLAGGTPRPILEDVEWADWSPDGENLAVVRNVGGHDRLEYPIGKVLYETSGGWISYPRVSPKGDYIAFMDHPTQGDDGGTIAVVDMSGTKKVLTREWYGTEGLAWTPDGKEIWFTASELGLFHYISGVDLSGKLRLISRVPGSLLIFDIWRDGRVLIARSERRREVMGLSAGATKERNLSWLDYSYPTDLSLDGKTLLFDEEGIGGGVQYGGSQDMTYAVYTRGTDGSPALRLGDGSSLSLSPDQKWAMVQTPAAPQQLRLLPTGPGESQTITNDSINHQYARWVPDGKRFIFTGNEPGKGVRLYIQTLGTTQPTPISPEGLDAQSFAISSDGQWAAGVAHDDKTYLYPTGGGDARLVTGVEPGDVPINFSADGRSLYVFRKDEVPAKVYRVELATGKKTVLKEIAPIDPTGVSMIGPILITPDGKNYAYGFYRTLGDLYIVEGLK</sequence>
<gene>
    <name evidence="11" type="ordered locus">Acid345_4392</name>
</gene>
<dbReference type="PANTHER" id="PTHR43289">
    <property type="entry name" value="MITOGEN-ACTIVATED PROTEIN KINASE KINASE KINASE 20-RELATED"/>
    <property type="match status" value="1"/>
</dbReference>
<dbReference type="STRING" id="204669.Acid345_4392"/>
<evidence type="ECO:0000313" key="12">
    <source>
        <dbReference type="Proteomes" id="UP000002432"/>
    </source>
</evidence>
<dbReference type="GO" id="GO:0004674">
    <property type="term" value="F:protein serine/threonine kinase activity"/>
    <property type="evidence" value="ECO:0007669"/>
    <property type="project" value="UniProtKB-KW"/>
</dbReference>
<protein>
    <recommendedName>
        <fullName evidence="1">non-specific serine/threonine protein kinase</fullName>
        <ecNumber evidence="1">2.7.11.1</ecNumber>
    </recommendedName>
</protein>
<dbReference type="SUPFAM" id="SSF50998">
    <property type="entry name" value="Quinoprotein alcohol dehydrogenase-like"/>
    <property type="match status" value="1"/>
</dbReference>
<keyword evidence="6 9" id="KW-0067">ATP-binding</keyword>
<evidence type="ECO:0000313" key="11">
    <source>
        <dbReference type="EMBL" id="ABF43392.1"/>
    </source>
</evidence>
<dbReference type="RefSeq" id="WP_011525189.1">
    <property type="nucleotide sequence ID" value="NC_008009.1"/>
</dbReference>
<dbReference type="InterPro" id="IPR011042">
    <property type="entry name" value="6-blade_b-propeller_TolB-like"/>
</dbReference>
<evidence type="ECO:0000256" key="4">
    <source>
        <dbReference type="ARBA" id="ARBA00022741"/>
    </source>
</evidence>
<dbReference type="FunFam" id="1.10.510.10:FF:000021">
    <property type="entry name" value="Serine/threonine protein kinase"/>
    <property type="match status" value="1"/>
</dbReference>
<dbReference type="KEGG" id="aba:Acid345_4392"/>
<dbReference type="Pfam" id="PF07676">
    <property type="entry name" value="PD40"/>
    <property type="match status" value="1"/>
</dbReference>
<evidence type="ECO:0000256" key="7">
    <source>
        <dbReference type="ARBA" id="ARBA00047899"/>
    </source>
</evidence>
<dbReference type="SUPFAM" id="SSF56112">
    <property type="entry name" value="Protein kinase-like (PK-like)"/>
    <property type="match status" value="1"/>
</dbReference>
<keyword evidence="5 11" id="KW-0418">Kinase</keyword>
<evidence type="ECO:0000256" key="6">
    <source>
        <dbReference type="ARBA" id="ARBA00022840"/>
    </source>
</evidence>
<evidence type="ECO:0000256" key="8">
    <source>
        <dbReference type="ARBA" id="ARBA00048679"/>
    </source>
</evidence>
<dbReference type="InterPro" id="IPR008271">
    <property type="entry name" value="Ser/Thr_kinase_AS"/>
</dbReference>
<keyword evidence="3" id="KW-0808">Transferase</keyword>
<dbReference type="CDD" id="cd14014">
    <property type="entry name" value="STKc_PknB_like"/>
    <property type="match status" value="1"/>
</dbReference>
<keyword evidence="12" id="KW-1185">Reference proteome</keyword>
<evidence type="ECO:0000256" key="3">
    <source>
        <dbReference type="ARBA" id="ARBA00022679"/>
    </source>
</evidence>
<dbReference type="SUPFAM" id="SSF82171">
    <property type="entry name" value="DPP6 N-terminal domain-like"/>
    <property type="match status" value="1"/>
</dbReference>
<dbReference type="PANTHER" id="PTHR43289:SF6">
    <property type="entry name" value="SERINE_THREONINE-PROTEIN KINASE NEKL-3"/>
    <property type="match status" value="1"/>
</dbReference>
<evidence type="ECO:0000259" key="10">
    <source>
        <dbReference type="PROSITE" id="PS50011"/>
    </source>
</evidence>
<proteinExistence type="predicted"/>
<organism evidence="11 12">
    <name type="scientific">Koribacter versatilis (strain Ellin345)</name>
    <dbReference type="NCBI Taxonomy" id="204669"/>
    <lineage>
        <taxon>Bacteria</taxon>
        <taxon>Pseudomonadati</taxon>
        <taxon>Acidobacteriota</taxon>
        <taxon>Terriglobia</taxon>
        <taxon>Terriglobales</taxon>
        <taxon>Candidatus Korobacteraceae</taxon>
        <taxon>Candidatus Korobacter</taxon>
    </lineage>
</organism>
<dbReference type="SMART" id="SM00220">
    <property type="entry name" value="S_TKc"/>
    <property type="match status" value="1"/>
</dbReference>
<dbReference type="HOGENOM" id="CLU_012906_0_0_0"/>
<dbReference type="OrthoDB" id="113438at2"/>
<dbReference type="Proteomes" id="UP000002432">
    <property type="component" value="Chromosome"/>
</dbReference>
<feature type="domain" description="Protein kinase" evidence="10">
    <location>
        <begin position="9"/>
        <end position="286"/>
    </location>
</feature>
<dbReference type="InterPro" id="IPR011659">
    <property type="entry name" value="WD40"/>
</dbReference>
<evidence type="ECO:0000256" key="9">
    <source>
        <dbReference type="PROSITE-ProRule" id="PRU10141"/>
    </source>
</evidence>
<dbReference type="PROSITE" id="PS00107">
    <property type="entry name" value="PROTEIN_KINASE_ATP"/>
    <property type="match status" value="1"/>
</dbReference>
<dbReference type="InterPro" id="IPR000719">
    <property type="entry name" value="Prot_kinase_dom"/>
</dbReference>
<evidence type="ECO:0000256" key="5">
    <source>
        <dbReference type="ARBA" id="ARBA00022777"/>
    </source>
</evidence>
<dbReference type="PROSITE" id="PS00108">
    <property type="entry name" value="PROTEIN_KINASE_ST"/>
    <property type="match status" value="1"/>
</dbReference>
<feature type="binding site" evidence="9">
    <location>
        <position position="38"/>
    </location>
    <ligand>
        <name>ATP</name>
        <dbReference type="ChEBI" id="CHEBI:30616"/>
    </ligand>
</feature>
<comment type="catalytic activity">
    <reaction evidence="7">
        <text>L-threonyl-[protein] + ATP = O-phospho-L-threonyl-[protein] + ADP + H(+)</text>
        <dbReference type="Rhea" id="RHEA:46608"/>
        <dbReference type="Rhea" id="RHEA-COMP:11060"/>
        <dbReference type="Rhea" id="RHEA-COMP:11605"/>
        <dbReference type="ChEBI" id="CHEBI:15378"/>
        <dbReference type="ChEBI" id="CHEBI:30013"/>
        <dbReference type="ChEBI" id="CHEBI:30616"/>
        <dbReference type="ChEBI" id="CHEBI:61977"/>
        <dbReference type="ChEBI" id="CHEBI:456216"/>
        <dbReference type="EC" id="2.7.11.1"/>
    </reaction>
</comment>
<keyword evidence="2 11" id="KW-0723">Serine/threonine-protein kinase</keyword>
<dbReference type="Gene3D" id="2.120.10.30">
    <property type="entry name" value="TolB, C-terminal domain"/>
    <property type="match status" value="2"/>
</dbReference>
<dbReference type="EC" id="2.7.11.1" evidence="1"/>
<dbReference type="FunFam" id="3.30.200.20:FF:000035">
    <property type="entry name" value="Serine/threonine protein kinase Stk1"/>
    <property type="match status" value="1"/>
</dbReference>
<dbReference type="Pfam" id="PF00069">
    <property type="entry name" value="Pkinase"/>
    <property type="match status" value="1"/>
</dbReference>
<dbReference type="Gene3D" id="3.30.200.20">
    <property type="entry name" value="Phosphorylase Kinase, domain 1"/>
    <property type="match status" value="1"/>
</dbReference>
<dbReference type="GO" id="GO:0005524">
    <property type="term" value="F:ATP binding"/>
    <property type="evidence" value="ECO:0007669"/>
    <property type="project" value="UniProtKB-UniRule"/>
</dbReference>
<evidence type="ECO:0000256" key="1">
    <source>
        <dbReference type="ARBA" id="ARBA00012513"/>
    </source>
</evidence>
<reference evidence="11 12" key="1">
    <citation type="journal article" date="2009" name="Appl. Environ. Microbiol.">
        <title>Three genomes from the phylum Acidobacteria provide insight into the lifestyles of these microorganisms in soils.</title>
        <authorList>
            <person name="Ward N.L."/>
            <person name="Challacombe J.F."/>
            <person name="Janssen P.H."/>
            <person name="Henrissat B."/>
            <person name="Coutinho P.M."/>
            <person name="Wu M."/>
            <person name="Xie G."/>
            <person name="Haft D.H."/>
            <person name="Sait M."/>
            <person name="Badger J."/>
            <person name="Barabote R.D."/>
            <person name="Bradley B."/>
            <person name="Brettin T.S."/>
            <person name="Brinkac L.M."/>
            <person name="Bruce D."/>
            <person name="Creasy T."/>
            <person name="Daugherty S.C."/>
            <person name="Davidsen T.M."/>
            <person name="DeBoy R.T."/>
            <person name="Detter J.C."/>
            <person name="Dodson R.J."/>
            <person name="Durkin A.S."/>
            <person name="Ganapathy A."/>
            <person name="Gwinn-Giglio M."/>
            <person name="Han C.S."/>
            <person name="Khouri H."/>
            <person name="Kiss H."/>
            <person name="Kothari S.P."/>
            <person name="Madupu R."/>
            <person name="Nelson K.E."/>
            <person name="Nelson W.C."/>
            <person name="Paulsen I."/>
            <person name="Penn K."/>
            <person name="Ren Q."/>
            <person name="Rosovitz M.J."/>
            <person name="Selengut J.D."/>
            <person name="Shrivastava S."/>
            <person name="Sullivan S.A."/>
            <person name="Tapia R."/>
            <person name="Thompson L.S."/>
            <person name="Watkins K.L."/>
            <person name="Yang Q."/>
            <person name="Yu C."/>
            <person name="Zafar N."/>
            <person name="Zhou L."/>
            <person name="Kuske C.R."/>
        </authorList>
    </citation>
    <scope>NUCLEOTIDE SEQUENCE [LARGE SCALE GENOMIC DNA]</scope>
    <source>
        <strain evidence="11 12">Ellin345</strain>
    </source>
</reference>
<name>Q1IIA8_KORVE</name>
<dbReference type="eggNOG" id="COG0823">
    <property type="taxonomic scope" value="Bacteria"/>
</dbReference>
<dbReference type="eggNOG" id="COG0515">
    <property type="taxonomic scope" value="Bacteria"/>
</dbReference>
<dbReference type="Gene3D" id="1.10.510.10">
    <property type="entry name" value="Transferase(Phosphotransferase) domain 1"/>
    <property type="match status" value="1"/>
</dbReference>
<accession>Q1IIA8</accession>
<dbReference type="InterPro" id="IPR011009">
    <property type="entry name" value="Kinase-like_dom_sf"/>
</dbReference>
<dbReference type="InterPro" id="IPR017441">
    <property type="entry name" value="Protein_kinase_ATP_BS"/>
</dbReference>